<comment type="caution">
    <text evidence="2">The sequence shown here is derived from an EMBL/GenBank/DDBJ whole genome shotgun (WGS) entry which is preliminary data.</text>
</comment>
<dbReference type="EMBL" id="DUZY01000007">
    <property type="protein sequence ID" value="DAD45961.1"/>
    <property type="molecule type" value="Genomic_DNA"/>
</dbReference>
<dbReference type="PANTHER" id="PTHR34115:SF5">
    <property type="entry name" value="PROTEIN, PUTATIVE-RELATED"/>
    <property type="match status" value="1"/>
</dbReference>
<protein>
    <submittedName>
        <fullName evidence="2">Uncharacterized protein</fullName>
    </submittedName>
</protein>
<dbReference type="AlphaFoldDB" id="A0A822ZR25"/>
<feature type="transmembrane region" description="Helical" evidence="1">
    <location>
        <begin position="89"/>
        <end position="107"/>
    </location>
</feature>
<keyword evidence="1" id="KW-1133">Transmembrane helix</keyword>
<dbReference type="Proteomes" id="UP000607653">
    <property type="component" value="Unassembled WGS sequence"/>
</dbReference>
<feature type="transmembrane region" description="Helical" evidence="1">
    <location>
        <begin position="58"/>
        <end position="77"/>
    </location>
</feature>
<keyword evidence="1" id="KW-0472">Membrane</keyword>
<sequence>MPEPILPLYNNRRRLSSVVSLHSLFKFLVNFLVGLLQFKSQTSASTASGSGETDSANVNIAILAALVYCFARSNVTTDQQVLQLILHRISYLSAALVVGPLFSIFIPYAIVRWAMFLVYAMLFLPVLRLVLDQMQLCIYEKIAAVLSTTLQLLQRLWMGRGNNPLGFLGLTGDGMGVSWLPPL</sequence>
<evidence type="ECO:0000313" key="3">
    <source>
        <dbReference type="Proteomes" id="UP000607653"/>
    </source>
</evidence>
<gene>
    <name evidence="2" type="ORF">HUJ06_004191</name>
</gene>
<organism evidence="2 3">
    <name type="scientific">Nelumbo nucifera</name>
    <name type="common">Sacred lotus</name>
    <dbReference type="NCBI Taxonomy" id="4432"/>
    <lineage>
        <taxon>Eukaryota</taxon>
        <taxon>Viridiplantae</taxon>
        <taxon>Streptophyta</taxon>
        <taxon>Embryophyta</taxon>
        <taxon>Tracheophyta</taxon>
        <taxon>Spermatophyta</taxon>
        <taxon>Magnoliopsida</taxon>
        <taxon>Proteales</taxon>
        <taxon>Nelumbonaceae</taxon>
        <taxon>Nelumbo</taxon>
    </lineage>
</organism>
<evidence type="ECO:0000313" key="2">
    <source>
        <dbReference type="EMBL" id="DAD45961.1"/>
    </source>
</evidence>
<evidence type="ECO:0000256" key="1">
    <source>
        <dbReference type="SAM" id="Phobius"/>
    </source>
</evidence>
<keyword evidence="1" id="KW-0812">Transmembrane</keyword>
<reference evidence="2 3" key="1">
    <citation type="journal article" date="2020" name="Mol. Biol. Evol.">
        <title>Distinct Expression and Methylation Patterns for Genes with Different Fates following a Single Whole-Genome Duplication in Flowering Plants.</title>
        <authorList>
            <person name="Shi T."/>
            <person name="Rahmani R.S."/>
            <person name="Gugger P.F."/>
            <person name="Wang M."/>
            <person name="Li H."/>
            <person name="Zhang Y."/>
            <person name="Li Z."/>
            <person name="Wang Q."/>
            <person name="Van de Peer Y."/>
            <person name="Marchal K."/>
            <person name="Chen J."/>
        </authorList>
    </citation>
    <scope>NUCLEOTIDE SEQUENCE [LARGE SCALE GENOMIC DNA]</scope>
    <source>
        <tissue evidence="2">Leaf</tissue>
    </source>
</reference>
<feature type="transmembrane region" description="Helical" evidence="1">
    <location>
        <begin position="113"/>
        <end position="131"/>
    </location>
</feature>
<name>A0A822ZR25_NELNU</name>
<proteinExistence type="predicted"/>
<feature type="transmembrane region" description="Helical" evidence="1">
    <location>
        <begin position="21"/>
        <end position="38"/>
    </location>
</feature>
<accession>A0A822ZR25</accession>
<dbReference type="PANTHER" id="PTHR34115">
    <property type="entry name" value="PROTEIN, PUTATIVE-RELATED"/>
    <property type="match status" value="1"/>
</dbReference>
<keyword evidence="3" id="KW-1185">Reference proteome</keyword>
<dbReference type="InterPro" id="IPR053258">
    <property type="entry name" value="Ca-permeable_cation_channel"/>
</dbReference>